<accession>A0ABU5C5Q6</accession>
<evidence type="ECO:0000313" key="2">
    <source>
        <dbReference type="EMBL" id="MDY0393879.1"/>
    </source>
</evidence>
<comment type="caution">
    <text evidence="2">The sequence shown here is derived from an EMBL/GenBank/DDBJ whole genome shotgun (WGS) entry which is preliminary data.</text>
</comment>
<name>A0ABU5C5Q6_9BACI</name>
<dbReference type="InterPro" id="IPR000600">
    <property type="entry name" value="ROK"/>
</dbReference>
<reference evidence="2 3" key="1">
    <citation type="submission" date="2023-10" db="EMBL/GenBank/DDBJ databases">
        <title>Virgibacillus halophilus 5B73C genome.</title>
        <authorList>
            <person name="Miliotis G."/>
            <person name="Sengupta P."/>
            <person name="Hameed A."/>
            <person name="Chuvochina M."/>
            <person name="Mcdonagh F."/>
            <person name="Simpson A.C."/>
            <person name="Singh N.K."/>
            <person name="Rekha P.D."/>
            <person name="Raman K."/>
            <person name="Hugenholtz P."/>
            <person name="Venkateswaran K."/>
        </authorList>
    </citation>
    <scope>NUCLEOTIDE SEQUENCE [LARGE SCALE GENOMIC DNA]</scope>
    <source>
        <strain evidence="2 3">5B73C</strain>
    </source>
</reference>
<evidence type="ECO:0000313" key="3">
    <source>
        <dbReference type="Proteomes" id="UP001281447"/>
    </source>
</evidence>
<dbReference type="EMBL" id="JAWDIP010000003">
    <property type="protein sequence ID" value="MDY0393879.1"/>
    <property type="molecule type" value="Genomic_DNA"/>
</dbReference>
<proteinExistence type="inferred from homology"/>
<dbReference type="PANTHER" id="PTHR18964:SF170">
    <property type="entry name" value="SUGAR KINASE"/>
    <property type="match status" value="1"/>
</dbReference>
<comment type="similarity">
    <text evidence="1">Belongs to the ROK (NagC/XylR) family.</text>
</comment>
<dbReference type="SUPFAM" id="SSF53067">
    <property type="entry name" value="Actin-like ATPase domain"/>
    <property type="match status" value="1"/>
</dbReference>
<gene>
    <name evidence="2" type="ORF">RWE15_04650</name>
</gene>
<dbReference type="PANTHER" id="PTHR18964">
    <property type="entry name" value="ROK (REPRESSOR, ORF, KINASE) FAMILY"/>
    <property type="match status" value="1"/>
</dbReference>
<dbReference type="Proteomes" id="UP001281447">
    <property type="component" value="Unassembled WGS sequence"/>
</dbReference>
<evidence type="ECO:0000256" key="1">
    <source>
        <dbReference type="ARBA" id="ARBA00006479"/>
    </source>
</evidence>
<dbReference type="InterPro" id="IPR043129">
    <property type="entry name" value="ATPase_NBD"/>
</dbReference>
<dbReference type="Pfam" id="PF00480">
    <property type="entry name" value="ROK"/>
    <property type="match status" value="1"/>
</dbReference>
<sequence>MKYSLGVDVGGTKIAAALIDEHGKAFYPSQVKSVTTDKETMFHKLIECIETVFLKSGFDPAEITGMGIGVPGKVDRSNGIAVYQNNLPWSNFPLVSRLKQYFAIENIVIDNDVYMAAYAEWKMSDVKETDTFVFFTISTGVSCSIIHNGAFLRGMGFAGEIGLFPVQNKSSLNGMKSLEESVSGPAIQQVAAKKLGTNLITTEGFFKVYQQGNARAVAALGEIIESLTHGVYGIISLLDPHKIVFGGRGDEQQHVPIGITQKRNCSIISYLNKKNHFQTLI</sequence>
<organism evidence="2 3">
    <name type="scientific">Tigheibacillus halophilus</name>
    <dbReference type="NCBI Taxonomy" id="361280"/>
    <lineage>
        <taxon>Bacteria</taxon>
        <taxon>Bacillati</taxon>
        <taxon>Bacillota</taxon>
        <taxon>Bacilli</taxon>
        <taxon>Bacillales</taxon>
        <taxon>Bacillaceae</taxon>
        <taxon>Tigheibacillus</taxon>
    </lineage>
</organism>
<keyword evidence="3" id="KW-1185">Reference proteome</keyword>
<dbReference type="Gene3D" id="3.30.420.40">
    <property type="match status" value="2"/>
</dbReference>
<protein>
    <submittedName>
        <fullName evidence="2">ROK family protein</fullName>
    </submittedName>
</protein>